<name>A0A2U8FM04_9BURK</name>
<keyword evidence="2" id="KW-0808">Transferase</keyword>
<dbReference type="OrthoDB" id="9804312at2"/>
<dbReference type="CDD" id="cd02440">
    <property type="entry name" value="AdoMet_MTases"/>
    <property type="match status" value="1"/>
</dbReference>
<dbReference type="KEGG" id="aon:DEH84_00160"/>
<dbReference type="GO" id="GO:0008757">
    <property type="term" value="F:S-adenosylmethionine-dependent methyltransferase activity"/>
    <property type="evidence" value="ECO:0007669"/>
    <property type="project" value="InterPro"/>
</dbReference>
<dbReference type="InterPro" id="IPR013216">
    <property type="entry name" value="Methyltransf_11"/>
</dbReference>
<protein>
    <submittedName>
        <fullName evidence="2">SAM-dependent methyltransferase</fullName>
    </submittedName>
</protein>
<accession>A0A2U8FM04</accession>
<dbReference type="RefSeq" id="WP_109033753.1">
    <property type="nucleotide sequence ID" value="NZ_CP029210.1"/>
</dbReference>
<keyword evidence="2" id="KW-0489">Methyltransferase</keyword>
<dbReference type="EMBL" id="CP029210">
    <property type="protein sequence ID" value="AWI52035.1"/>
    <property type="molecule type" value="Genomic_DNA"/>
</dbReference>
<dbReference type="GO" id="GO:0032259">
    <property type="term" value="P:methylation"/>
    <property type="evidence" value="ECO:0007669"/>
    <property type="project" value="UniProtKB-KW"/>
</dbReference>
<dbReference type="PANTHER" id="PTHR43464">
    <property type="entry name" value="METHYLTRANSFERASE"/>
    <property type="match status" value="1"/>
</dbReference>
<dbReference type="PANTHER" id="PTHR43464:SF94">
    <property type="entry name" value="MALONYL-[ACYL-CARRIER PROTEIN] O-METHYLTRANSFERASE"/>
    <property type="match status" value="1"/>
</dbReference>
<dbReference type="SUPFAM" id="SSF53335">
    <property type="entry name" value="S-adenosyl-L-methionine-dependent methyltransferases"/>
    <property type="match status" value="1"/>
</dbReference>
<feature type="domain" description="Methyltransferase type 11" evidence="1">
    <location>
        <begin position="42"/>
        <end position="140"/>
    </location>
</feature>
<reference evidence="2 3" key="1">
    <citation type="submission" date="2018-05" db="EMBL/GenBank/DDBJ databases">
        <title>complete genome sequence of Aquabacterium olei NBRC 110486.</title>
        <authorList>
            <person name="Tang B."/>
            <person name="Chang J."/>
            <person name="Zhang L."/>
            <person name="Yang H."/>
        </authorList>
    </citation>
    <scope>NUCLEOTIDE SEQUENCE [LARGE SCALE GENOMIC DNA]</scope>
    <source>
        <strain evidence="2 3">NBRC 110486</strain>
    </source>
</reference>
<sequence length="204" mass="22087">MSQTSQYYNDHATTFFEATVGVDMGPLHARFLQKISAGGRILDAGCGSGRDARSFKDRGYQVTAFDASPELARLASEHSGLQVQVAHFLSLSDAAQLGLPAGTLFDGIWACASLLHVAGRDQPEAWSRLWQLLKPGGVVYASYKLGGGERVDPVGRSFTDAREDELLEWLIELPGVASKESWVTEDLSSRSGTTWLNALVRKAA</sequence>
<dbReference type="Proteomes" id="UP000244892">
    <property type="component" value="Chromosome"/>
</dbReference>
<dbReference type="Gene3D" id="3.40.50.150">
    <property type="entry name" value="Vaccinia Virus protein VP39"/>
    <property type="match status" value="1"/>
</dbReference>
<gene>
    <name evidence="2" type="ORF">DEH84_00160</name>
</gene>
<proteinExistence type="predicted"/>
<dbReference type="AlphaFoldDB" id="A0A2U8FM04"/>
<organism evidence="2 3">
    <name type="scientific">Aquabacterium olei</name>
    <dbReference type="NCBI Taxonomy" id="1296669"/>
    <lineage>
        <taxon>Bacteria</taxon>
        <taxon>Pseudomonadati</taxon>
        <taxon>Pseudomonadota</taxon>
        <taxon>Betaproteobacteria</taxon>
        <taxon>Burkholderiales</taxon>
        <taxon>Aquabacterium</taxon>
    </lineage>
</organism>
<keyword evidence="3" id="KW-1185">Reference proteome</keyword>
<dbReference type="InterPro" id="IPR029063">
    <property type="entry name" value="SAM-dependent_MTases_sf"/>
</dbReference>
<dbReference type="Pfam" id="PF08241">
    <property type="entry name" value="Methyltransf_11"/>
    <property type="match status" value="1"/>
</dbReference>
<evidence type="ECO:0000313" key="2">
    <source>
        <dbReference type="EMBL" id="AWI52035.1"/>
    </source>
</evidence>
<evidence type="ECO:0000313" key="3">
    <source>
        <dbReference type="Proteomes" id="UP000244892"/>
    </source>
</evidence>
<evidence type="ECO:0000259" key="1">
    <source>
        <dbReference type="Pfam" id="PF08241"/>
    </source>
</evidence>